<accession>A0ABW7JLM6</accession>
<dbReference type="EMBL" id="JBIMSO010000046">
    <property type="protein sequence ID" value="MFH5208858.1"/>
    <property type="molecule type" value="Genomic_DNA"/>
</dbReference>
<feature type="domain" description="DUF6802" evidence="1">
    <location>
        <begin position="1"/>
        <end position="101"/>
    </location>
</feature>
<dbReference type="Proteomes" id="UP001609175">
    <property type="component" value="Unassembled WGS sequence"/>
</dbReference>
<reference evidence="2 3" key="1">
    <citation type="submission" date="2024-10" db="EMBL/GenBank/DDBJ databases">
        <authorList>
            <person name="Riesco R."/>
        </authorList>
    </citation>
    <scope>NUCLEOTIDE SEQUENCE [LARGE SCALE GENOMIC DNA]</scope>
    <source>
        <strain evidence="2 3">NCIMB 15449</strain>
    </source>
</reference>
<evidence type="ECO:0000313" key="2">
    <source>
        <dbReference type="EMBL" id="MFH5208858.1"/>
    </source>
</evidence>
<dbReference type="RefSeq" id="WP_395114405.1">
    <property type="nucleotide sequence ID" value="NZ_JBIMSO010000046.1"/>
</dbReference>
<organism evidence="2 3">
    <name type="scientific">Antrihabitans spumae</name>
    <dbReference type="NCBI Taxonomy" id="3373370"/>
    <lineage>
        <taxon>Bacteria</taxon>
        <taxon>Bacillati</taxon>
        <taxon>Actinomycetota</taxon>
        <taxon>Actinomycetes</taxon>
        <taxon>Mycobacteriales</taxon>
        <taxon>Nocardiaceae</taxon>
        <taxon>Antrihabitans</taxon>
    </lineage>
</organism>
<gene>
    <name evidence="2" type="ORF">ACHIPZ_11700</name>
</gene>
<comment type="caution">
    <text evidence="2">The sequence shown here is derived from an EMBL/GenBank/DDBJ whole genome shotgun (WGS) entry which is preliminary data.</text>
</comment>
<name>A0ABW7JLM6_9NOCA</name>
<proteinExistence type="predicted"/>
<protein>
    <submittedName>
        <fullName evidence="2">DUF6802 family protein</fullName>
    </submittedName>
</protein>
<sequence>MIASNEFPGIPELTDASTPLETLGAVELDTPGHDIDADGTLDTETFHTDDALVVATDTDLDGFADHLTIVDTDGDFAAWEFHHSEDGETHWKRTDNGKLGE</sequence>
<dbReference type="Pfam" id="PF20615">
    <property type="entry name" value="DUF6802"/>
    <property type="match status" value="1"/>
</dbReference>
<evidence type="ECO:0000259" key="1">
    <source>
        <dbReference type="Pfam" id="PF20615"/>
    </source>
</evidence>
<evidence type="ECO:0000313" key="3">
    <source>
        <dbReference type="Proteomes" id="UP001609175"/>
    </source>
</evidence>
<dbReference type="InterPro" id="IPR046543">
    <property type="entry name" value="DUF6802"/>
</dbReference>